<name>A0A7W7FQ18_9PSEU</name>
<keyword evidence="3" id="KW-1185">Reference proteome</keyword>
<dbReference type="Proteomes" id="UP000533598">
    <property type="component" value="Unassembled WGS sequence"/>
</dbReference>
<proteinExistence type="predicted"/>
<evidence type="ECO:0000313" key="2">
    <source>
        <dbReference type="EMBL" id="MBB4674436.1"/>
    </source>
</evidence>
<evidence type="ECO:0000313" key="3">
    <source>
        <dbReference type="Proteomes" id="UP000533598"/>
    </source>
</evidence>
<sequence>MPPDGNPRQLSSLALGALLALGWLTASGAAIALVTLTGDNYEEYPVETSLRTTEQFPTTFRTTIRTTTTRRTTPTTVTTPGWFGTTPSETPTTAGGFGGFGGQR</sequence>
<dbReference type="AlphaFoldDB" id="A0A7W7FQ18"/>
<feature type="compositionally biased region" description="Gly residues" evidence="1">
    <location>
        <begin position="95"/>
        <end position="104"/>
    </location>
</feature>
<protein>
    <submittedName>
        <fullName evidence="2">Uncharacterized protein</fullName>
    </submittedName>
</protein>
<comment type="caution">
    <text evidence="2">The sequence shown here is derived from an EMBL/GenBank/DDBJ whole genome shotgun (WGS) entry which is preliminary data.</text>
</comment>
<dbReference type="EMBL" id="JACHMH010000001">
    <property type="protein sequence ID" value="MBB4674436.1"/>
    <property type="molecule type" value="Genomic_DNA"/>
</dbReference>
<evidence type="ECO:0000256" key="1">
    <source>
        <dbReference type="SAM" id="MobiDB-lite"/>
    </source>
</evidence>
<organism evidence="2 3">
    <name type="scientific">Crossiella cryophila</name>
    <dbReference type="NCBI Taxonomy" id="43355"/>
    <lineage>
        <taxon>Bacteria</taxon>
        <taxon>Bacillati</taxon>
        <taxon>Actinomycetota</taxon>
        <taxon>Actinomycetes</taxon>
        <taxon>Pseudonocardiales</taxon>
        <taxon>Pseudonocardiaceae</taxon>
        <taxon>Crossiella</taxon>
    </lineage>
</organism>
<feature type="compositionally biased region" description="Low complexity" evidence="1">
    <location>
        <begin position="65"/>
        <end position="87"/>
    </location>
</feature>
<gene>
    <name evidence="2" type="ORF">HNR67_000554</name>
</gene>
<reference evidence="2 3" key="1">
    <citation type="submission" date="2020-08" db="EMBL/GenBank/DDBJ databases">
        <title>Sequencing the genomes of 1000 actinobacteria strains.</title>
        <authorList>
            <person name="Klenk H.-P."/>
        </authorList>
    </citation>
    <scope>NUCLEOTIDE SEQUENCE [LARGE SCALE GENOMIC DNA]</scope>
    <source>
        <strain evidence="2 3">DSM 44230</strain>
    </source>
</reference>
<dbReference type="RefSeq" id="WP_185000565.1">
    <property type="nucleotide sequence ID" value="NZ_BAAAUI010000003.1"/>
</dbReference>
<feature type="region of interest" description="Disordered" evidence="1">
    <location>
        <begin position="65"/>
        <end position="104"/>
    </location>
</feature>
<accession>A0A7W7FQ18</accession>